<dbReference type="InterPro" id="IPR002213">
    <property type="entry name" value="UDP_glucos_trans"/>
</dbReference>
<dbReference type="InterPro" id="IPR050271">
    <property type="entry name" value="UDP-glycosyltransferase"/>
</dbReference>
<comment type="caution">
    <text evidence="5">The sequence shown here is derived from an EMBL/GenBank/DDBJ whole genome shotgun (WGS) entry which is preliminary data.</text>
</comment>
<evidence type="ECO:0000256" key="3">
    <source>
        <dbReference type="ARBA" id="ARBA00022679"/>
    </source>
</evidence>
<keyword evidence="4" id="KW-0812">Transmembrane</keyword>
<keyword evidence="6" id="KW-1185">Reference proteome</keyword>
<dbReference type="AlphaFoldDB" id="A0AAD8AM12"/>
<evidence type="ECO:0000313" key="5">
    <source>
        <dbReference type="EMBL" id="KAJ9601563.1"/>
    </source>
</evidence>
<dbReference type="CDD" id="cd03784">
    <property type="entry name" value="GT1_Gtf-like"/>
    <property type="match status" value="2"/>
</dbReference>
<evidence type="ECO:0000256" key="2">
    <source>
        <dbReference type="ARBA" id="ARBA00022676"/>
    </source>
</evidence>
<evidence type="ECO:0008006" key="7">
    <source>
        <dbReference type="Google" id="ProtNLM"/>
    </source>
</evidence>
<dbReference type="FunFam" id="3.40.50.2000:FF:000050">
    <property type="entry name" value="UDP-glucuronosyltransferase"/>
    <property type="match status" value="2"/>
</dbReference>
<protein>
    <recommendedName>
        <fullName evidence="7">UDP-glycosyltransferases domain-containing protein</fullName>
    </recommendedName>
</protein>
<dbReference type="Proteomes" id="UP001233999">
    <property type="component" value="Unassembled WGS sequence"/>
</dbReference>
<feature type="non-terminal residue" evidence="5">
    <location>
        <position position="1"/>
    </location>
</feature>
<dbReference type="PROSITE" id="PS00375">
    <property type="entry name" value="UDPGT"/>
    <property type="match status" value="2"/>
</dbReference>
<evidence type="ECO:0000256" key="4">
    <source>
        <dbReference type="SAM" id="Phobius"/>
    </source>
</evidence>
<dbReference type="PANTHER" id="PTHR48043">
    <property type="entry name" value="EG:EG0003.4 PROTEIN-RELATED"/>
    <property type="match status" value="1"/>
</dbReference>
<feature type="transmembrane region" description="Helical" evidence="4">
    <location>
        <begin position="982"/>
        <end position="1013"/>
    </location>
</feature>
<reference evidence="5" key="1">
    <citation type="journal article" date="2023" name="IScience">
        <title>Live-bearing cockroach genome reveals convergent evolutionary mechanisms linked to viviparity in insects and beyond.</title>
        <authorList>
            <person name="Fouks B."/>
            <person name="Harrison M.C."/>
            <person name="Mikhailova A.A."/>
            <person name="Marchal E."/>
            <person name="English S."/>
            <person name="Carruthers M."/>
            <person name="Jennings E.C."/>
            <person name="Chiamaka E.L."/>
            <person name="Frigard R.A."/>
            <person name="Pippel M."/>
            <person name="Attardo G.M."/>
            <person name="Benoit J.B."/>
            <person name="Bornberg-Bauer E."/>
            <person name="Tobe S.S."/>
        </authorList>
    </citation>
    <scope>NUCLEOTIDE SEQUENCE</scope>
    <source>
        <strain evidence="5">Stay&amp;Tobe</strain>
    </source>
</reference>
<comment type="similarity">
    <text evidence="1">Belongs to the UDP-glycosyltransferase family.</text>
</comment>
<gene>
    <name evidence="5" type="ORF">L9F63_000306</name>
</gene>
<dbReference type="Gene3D" id="3.40.50.2000">
    <property type="entry name" value="Glycogen Phosphorylase B"/>
    <property type="match status" value="4"/>
</dbReference>
<feature type="transmembrane region" description="Helical" evidence="4">
    <location>
        <begin position="20"/>
        <end position="36"/>
    </location>
</feature>
<dbReference type="GO" id="GO:0008194">
    <property type="term" value="F:UDP-glycosyltransferase activity"/>
    <property type="evidence" value="ECO:0007669"/>
    <property type="project" value="InterPro"/>
</dbReference>
<dbReference type="EMBL" id="JASPKZ010000012">
    <property type="protein sequence ID" value="KAJ9601563.1"/>
    <property type="molecule type" value="Genomic_DNA"/>
</dbReference>
<evidence type="ECO:0000313" key="6">
    <source>
        <dbReference type="Proteomes" id="UP001233999"/>
    </source>
</evidence>
<organism evidence="5 6">
    <name type="scientific">Diploptera punctata</name>
    <name type="common">Pacific beetle cockroach</name>
    <dbReference type="NCBI Taxonomy" id="6984"/>
    <lineage>
        <taxon>Eukaryota</taxon>
        <taxon>Metazoa</taxon>
        <taxon>Ecdysozoa</taxon>
        <taxon>Arthropoda</taxon>
        <taxon>Hexapoda</taxon>
        <taxon>Insecta</taxon>
        <taxon>Pterygota</taxon>
        <taxon>Neoptera</taxon>
        <taxon>Polyneoptera</taxon>
        <taxon>Dictyoptera</taxon>
        <taxon>Blattodea</taxon>
        <taxon>Blaberoidea</taxon>
        <taxon>Blaberidae</taxon>
        <taxon>Diplopterinae</taxon>
        <taxon>Diploptera</taxon>
    </lineage>
</organism>
<keyword evidence="2" id="KW-0328">Glycosyltransferase</keyword>
<dbReference type="PANTHER" id="PTHR48043:SF159">
    <property type="entry name" value="EG:EG0003.4 PROTEIN-RELATED"/>
    <property type="match status" value="1"/>
</dbReference>
<dbReference type="InterPro" id="IPR035595">
    <property type="entry name" value="UDP_glycos_trans_CS"/>
</dbReference>
<dbReference type="SUPFAM" id="SSF53756">
    <property type="entry name" value="UDP-Glycosyltransferase/glycogen phosphorylase"/>
    <property type="match status" value="2"/>
</dbReference>
<reference evidence="5" key="2">
    <citation type="submission" date="2023-05" db="EMBL/GenBank/DDBJ databases">
        <authorList>
            <person name="Fouks B."/>
        </authorList>
    </citation>
    <scope>NUCLEOTIDE SEQUENCE</scope>
    <source>
        <strain evidence="5">Stay&amp;Tobe</strain>
        <tissue evidence="5">Testes</tissue>
    </source>
</reference>
<accession>A0AAD8AM12</accession>
<keyword evidence="3" id="KW-0808">Transferase</keyword>
<proteinExistence type="inferred from homology"/>
<keyword evidence="4" id="KW-1133">Transmembrane helix</keyword>
<dbReference type="Pfam" id="PF00201">
    <property type="entry name" value="UDPGT"/>
    <property type="match status" value="2"/>
</dbReference>
<name>A0AAD8AM12_DIPPU</name>
<keyword evidence="4" id="KW-0472">Membrane</keyword>
<sequence>QRQDLKTDTGISTVAMKNRIQISVIIFVALLFAANFKESDEARILGLGPLPGTSHMIANTAVLKELAARGHDVTVITPFQPEKPIPNYRVIPLKKITFDDLMQLDNNDGEEKSNMNPFEMQDMSIFMIVFMLWGFGEAICDISLAEESVQKLINSNEKFDLIIMEAFYTNCFLGFAHKFNAPVVQFSAFGGTEEVGDLVGNPSPYSYVPDPLQELSDKMTFTERLRNTIGLLFQKLAKKYFDKGQDKIMRKHFNDPNMPSIEELEKRTALVLVNHHFSISYPRPMAPNFVQVGGLHVKPPKKLPADLQKYMDDAPDGVIYFSMGSNLQSTDMPEETVKTFTGAFSKLKQKVIWKWETDSLPGKSANLKVAKWLPQSDILAHPNVRLFITHGGLLSTEETVHRGVPVVGIPIFGDQRLNMKKTESLGFGKLLEYKNITENSLLSSIKEVLENPKYRENAQRLSRIFRDQPMTPMEQAVFWTEYVIRHKGAPHMRSAALDLTCCRRNATPVVVFVALLLAGNIKEGEGARILGLFPLPATSHMIATSTLVKELANRGHDVTVITPFKPEKPIPNYKVIPLTLYTVDDLRRMAGGNETVNPFEGIEITYIERILMMWGFGAALCNLYLAEESVQHFMNSNEQFDVIILEAFFTDCFLGFAHKFKAPVIQISAFGGTENLGNLVGNPSPYSYVPDPFQEFGDKMSFSERLANSVGQLLQKVAKRYFVRGQNEVMRKYFKDPNMPSIEELEKWTALVLVNHHFSISYPKPLVPNFVQVGGLHVKPPKKLPADLQKYIDDAPDGVIYFSMGSNLKSSNMREETVRAFTGAFSKLKQRIIWKWEADSIPGQPPNLKLAKWLPQSDILAHPNVRLFITHGGLLSTQETVDRGVPIIGIPIFGDQRLNMKRCESLGFGKLLEFKNITEESILSTLNEVLHNPKYRENAKRLSRIYKDQPLTPLQQAVFWTEYIIRHKGAPHMRSAALDLTWYQYFLLDVIAVLILASLTILIILFVIIRAIFRLVCRKSKPKLTSKKKKN</sequence>
<evidence type="ECO:0000256" key="1">
    <source>
        <dbReference type="ARBA" id="ARBA00009995"/>
    </source>
</evidence>